<organism evidence="3 4">
    <name type="scientific">Brevibacillus ruminantium</name>
    <dbReference type="NCBI Taxonomy" id="2950604"/>
    <lineage>
        <taxon>Bacteria</taxon>
        <taxon>Bacillati</taxon>
        <taxon>Bacillota</taxon>
        <taxon>Bacilli</taxon>
        <taxon>Bacillales</taxon>
        <taxon>Paenibacillaceae</taxon>
        <taxon>Brevibacillus</taxon>
    </lineage>
</organism>
<keyword evidence="4" id="KW-1185">Reference proteome</keyword>
<reference evidence="3" key="1">
    <citation type="submission" date="2022-06" db="EMBL/GenBank/DDBJ databases">
        <title>Genome sequencing of Brevibacillus sp. BB3-R1.</title>
        <authorList>
            <person name="Heo J."/>
            <person name="Lee D."/>
            <person name="Won M."/>
            <person name="Han B.-H."/>
            <person name="Hong S.-B."/>
            <person name="Kwon S.-W."/>
        </authorList>
    </citation>
    <scope>NUCLEOTIDE SEQUENCE</scope>
    <source>
        <strain evidence="3">BB3-R1</strain>
    </source>
</reference>
<dbReference type="Proteomes" id="UP001056500">
    <property type="component" value="Chromosome"/>
</dbReference>
<gene>
    <name evidence="3" type="ORF">NDK47_17650</name>
</gene>
<sequence length="833" mass="88816">MGRVVGLTAYLQAKNELSPQLRSVVKMTKTAAKGMLQLDDATQDMLKEMRKVKQAAERAESGFKREIDQMQREIQDLRRQLGGLDATRATPKITVDDQARREIAAIRQEVKALDGEKARVQIEASQAGGSVDFAAGGVAGGMATYLGAGYLDQLTLETQANARRALLGDTPEELARYQQQAQDLSLINPNIDSTYVKDLMTQATRFGGANGTELTKQALQLSAIRPDMGGADEFLNTQMLMKSAMPDADINRIGDSLGYVALKARDIRKDTLDSLQEYSAQMTKFIDAPEKLAMLVEAMNDVWNTDTGFDTLKEVGLKLNNVGDLENVLKTAYGAQGMSDEKASELAKKEAEQIGKYLASGSKQDRQYATGVLMQTFASIKDEFVRQNLLNELAAGPGENAGQEELVKLLQKAGEIAVVDPMVYREKMKGQLDSLYQTYQKNDPLHDFIKAKTMLSNELINLGLIIAQDLSPVISGLGHVIRVVKDGFDALPTTLAVPSLVAAIGLVTYGLWKFKVALAAAEAAAVRKKLGGEMPDIDLPDGPDKKGKGRGGGRGGKRSKWNPLNWGKKETPVPDRKWLTSEEATRKALGGSLPDKTPDIPKKGLVENLKSLGGLLPKSDTVLSGTKSAWEGVKSLGGGLVKRLPIIGMAVGASEILTAEDKLEAAGKVGAEALGGWGGAAAGAAIGSVVPGIGTAIGGIVGGIAGAFGGGALFDKVMSWWNDAPSTPPETPPHPRGMMKISREEVNQLRPTPPVMGPPIPPVSPVGGKVTEKPKVVSVTIPQVTIPLHAQGVLQDIPTMLKMLSDPSVGQKIKDLIEKALIDALETRGGVAT</sequence>
<evidence type="ECO:0000313" key="4">
    <source>
        <dbReference type="Proteomes" id="UP001056500"/>
    </source>
</evidence>
<dbReference type="EMBL" id="CP098755">
    <property type="protein sequence ID" value="USG63974.1"/>
    <property type="molecule type" value="Genomic_DNA"/>
</dbReference>
<dbReference type="PANTHER" id="PTHR21525">
    <property type="entry name" value="MOTILE SPERM PROTEIN"/>
    <property type="match status" value="1"/>
</dbReference>
<feature type="compositionally biased region" description="Basic residues" evidence="2">
    <location>
        <begin position="547"/>
        <end position="560"/>
    </location>
</feature>
<dbReference type="RefSeq" id="WP_251871060.1">
    <property type="nucleotide sequence ID" value="NZ_CP098755.1"/>
</dbReference>
<keyword evidence="1" id="KW-0175">Coiled coil</keyword>
<evidence type="ECO:0000256" key="2">
    <source>
        <dbReference type="SAM" id="MobiDB-lite"/>
    </source>
</evidence>
<proteinExistence type="predicted"/>
<feature type="coiled-coil region" evidence="1">
    <location>
        <begin position="38"/>
        <end position="123"/>
    </location>
</feature>
<feature type="compositionally biased region" description="Basic and acidic residues" evidence="2">
    <location>
        <begin position="567"/>
        <end position="576"/>
    </location>
</feature>
<dbReference type="PANTHER" id="PTHR21525:SF9">
    <property type="entry name" value="CHANNEL_COLICIN DOMAIN-CONTAINING PROTEIN"/>
    <property type="match status" value="1"/>
</dbReference>
<feature type="region of interest" description="Disordered" evidence="2">
    <location>
        <begin position="532"/>
        <end position="576"/>
    </location>
</feature>
<accession>A0ABY4WB31</accession>
<evidence type="ECO:0000313" key="3">
    <source>
        <dbReference type="EMBL" id="USG63974.1"/>
    </source>
</evidence>
<protein>
    <recommendedName>
        <fullName evidence="5">Phage tail tape measure protein domain-containing protein</fullName>
    </recommendedName>
</protein>
<evidence type="ECO:0000256" key="1">
    <source>
        <dbReference type="SAM" id="Coils"/>
    </source>
</evidence>
<evidence type="ECO:0008006" key="5">
    <source>
        <dbReference type="Google" id="ProtNLM"/>
    </source>
</evidence>
<name>A0ABY4WB31_9BACL</name>